<dbReference type="Gene3D" id="1.10.3720.10">
    <property type="entry name" value="MetI-like"/>
    <property type="match status" value="1"/>
</dbReference>
<accession>A0ABT1HU14</accession>
<feature type="transmembrane region" description="Helical" evidence="7">
    <location>
        <begin position="151"/>
        <end position="173"/>
    </location>
</feature>
<keyword evidence="5 7" id="KW-1133">Transmembrane helix</keyword>
<evidence type="ECO:0000313" key="9">
    <source>
        <dbReference type="EMBL" id="MCP2259018.1"/>
    </source>
</evidence>
<dbReference type="InterPro" id="IPR000515">
    <property type="entry name" value="MetI-like"/>
</dbReference>
<sequence>MKAETPWSKVFQLVLEATGDTIYMVGVATVFAALFGVPLGVLLHVTAPGGLSPRRLAHRLLSLVVDVGRSMPFIILLLAISPFTKVVAGTTLGAEAAIVPLTVGAVPFVARLVDNALREVDATVVEAAVTTGASRMKIVHSVLLRESAPGLVGAIGVTLVALVGYSAMAGVVGAGGLGDLAIRYGYQRYDTRVMIASIVVLAVLVIVVQFGFDRAARLLDRRRRVNA</sequence>
<dbReference type="SUPFAM" id="SSF161098">
    <property type="entry name" value="MetI-like"/>
    <property type="match status" value="1"/>
</dbReference>
<feature type="transmembrane region" description="Helical" evidence="7">
    <location>
        <begin position="22"/>
        <end position="47"/>
    </location>
</feature>
<proteinExistence type="inferred from homology"/>
<dbReference type="CDD" id="cd06261">
    <property type="entry name" value="TM_PBP2"/>
    <property type="match status" value="1"/>
</dbReference>
<dbReference type="PROSITE" id="PS50928">
    <property type="entry name" value="ABC_TM1"/>
    <property type="match status" value="1"/>
</dbReference>
<keyword evidence="10" id="KW-1185">Reference proteome</keyword>
<evidence type="ECO:0000256" key="4">
    <source>
        <dbReference type="ARBA" id="ARBA00022692"/>
    </source>
</evidence>
<evidence type="ECO:0000256" key="2">
    <source>
        <dbReference type="ARBA" id="ARBA00022448"/>
    </source>
</evidence>
<evidence type="ECO:0000259" key="8">
    <source>
        <dbReference type="PROSITE" id="PS50928"/>
    </source>
</evidence>
<feature type="transmembrane region" description="Helical" evidence="7">
    <location>
        <begin position="193"/>
        <end position="212"/>
    </location>
</feature>
<evidence type="ECO:0000313" key="10">
    <source>
        <dbReference type="Proteomes" id="UP001205311"/>
    </source>
</evidence>
<protein>
    <submittedName>
        <fullName evidence="9">D-methionine transport system permease protein</fullName>
    </submittedName>
</protein>
<comment type="subcellular location">
    <subcellularLocation>
        <location evidence="1 7">Cell membrane</location>
        <topology evidence="1 7">Multi-pass membrane protein</topology>
    </subcellularLocation>
</comment>
<dbReference type="PANTHER" id="PTHR30450:SF1">
    <property type="entry name" value="D-METHIONINE TRANSPORT SYSTEM PERMEASE PROTEIN METI-RELATED"/>
    <property type="match status" value="1"/>
</dbReference>
<dbReference type="PANTHER" id="PTHR30450">
    <property type="entry name" value="ABC TRANSPORTER PERMEASE"/>
    <property type="match status" value="1"/>
</dbReference>
<keyword evidence="6 7" id="KW-0472">Membrane</keyword>
<name>A0ABT1HU14_STRSD</name>
<dbReference type="EMBL" id="JAMTCP010000012">
    <property type="protein sequence ID" value="MCP2259018.1"/>
    <property type="molecule type" value="Genomic_DNA"/>
</dbReference>
<comment type="caution">
    <text evidence="9">The sequence shown here is derived from an EMBL/GenBank/DDBJ whole genome shotgun (WGS) entry which is preliminary data.</text>
</comment>
<feature type="domain" description="ABC transmembrane type-1" evidence="8">
    <location>
        <begin position="18"/>
        <end position="212"/>
    </location>
</feature>
<dbReference type="Pfam" id="PF00528">
    <property type="entry name" value="BPD_transp_1"/>
    <property type="match status" value="1"/>
</dbReference>
<dbReference type="InterPro" id="IPR035906">
    <property type="entry name" value="MetI-like_sf"/>
</dbReference>
<dbReference type="Proteomes" id="UP001205311">
    <property type="component" value="Unassembled WGS sequence"/>
</dbReference>
<reference evidence="9 10" key="1">
    <citation type="submission" date="2022-06" db="EMBL/GenBank/DDBJ databases">
        <title>Genomic Encyclopedia of Archaeal and Bacterial Type Strains, Phase II (KMG-II): from individual species to whole genera.</title>
        <authorList>
            <person name="Goeker M."/>
        </authorList>
    </citation>
    <scope>NUCLEOTIDE SEQUENCE [LARGE SCALE GENOMIC DNA]</scope>
    <source>
        <strain evidence="9 10">DSM 40477</strain>
    </source>
</reference>
<comment type="similarity">
    <text evidence="7">Belongs to the binding-protein-dependent transport system permease family.</text>
</comment>
<evidence type="ECO:0000256" key="7">
    <source>
        <dbReference type="RuleBase" id="RU363032"/>
    </source>
</evidence>
<keyword evidence="3" id="KW-1003">Cell membrane</keyword>
<evidence type="ECO:0000256" key="1">
    <source>
        <dbReference type="ARBA" id="ARBA00004651"/>
    </source>
</evidence>
<dbReference type="InterPro" id="IPR051322">
    <property type="entry name" value="AA_ABC_Transporter_Permease"/>
</dbReference>
<evidence type="ECO:0000256" key="6">
    <source>
        <dbReference type="ARBA" id="ARBA00023136"/>
    </source>
</evidence>
<organism evidence="9 10">
    <name type="scientific">Streptoalloteichus tenebrarius (strain ATCC 17920 / DSM 40477 / JCM 4838 / CBS 697.72 / NBRC 16177 / NCIMB 11028 / NRRL B-12390 / A12253. 1 / ISP 5477)</name>
    <name type="common">Streptomyces tenebrarius</name>
    <dbReference type="NCBI Taxonomy" id="1933"/>
    <lineage>
        <taxon>Bacteria</taxon>
        <taxon>Bacillati</taxon>
        <taxon>Actinomycetota</taxon>
        <taxon>Actinomycetes</taxon>
        <taxon>Pseudonocardiales</taxon>
        <taxon>Pseudonocardiaceae</taxon>
        <taxon>Streptoalloteichus</taxon>
    </lineage>
</organism>
<gene>
    <name evidence="9" type="ORF">LX15_002717</name>
</gene>
<keyword evidence="2 7" id="KW-0813">Transport</keyword>
<dbReference type="RefSeq" id="WP_253669923.1">
    <property type="nucleotide sequence ID" value="NZ_JAMTCP010000012.1"/>
</dbReference>
<evidence type="ECO:0000256" key="5">
    <source>
        <dbReference type="ARBA" id="ARBA00022989"/>
    </source>
</evidence>
<evidence type="ECO:0000256" key="3">
    <source>
        <dbReference type="ARBA" id="ARBA00022475"/>
    </source>
</evidence>
<keyword evidence="4 7" id="KW-0812">Transmembrane</keyword>
<feature type="transmembrane region" description="Helical" evidence="7">
    <location>
        <begin position="86"/>
        <end position="110"/>
    </location>
</feature>